<dbReference type="Proteomes" id="UP000005167">
    <property type="component" value="Unassembled WGS sequence"/>
</dbReference>
<reference evidence="2 3" key="1">
    <citation type="journal article" date="2011" name="ISME J.">
        <title>The endosymbionts of the deep-sea tubeworms Riftia pachyptila and Tevnia jerichonana share an identical physiology as revealed by proteogenomic analyses.</title>
        <authorList>
            <person name="Gardebrecht A."/>
            <person name="Markert S."/>
            <person name="Felbeck H."/>
            <person name="Thuermer A."/>
            <person name="Albrecht D."/>
            <person name="Wollherr A."/>
            <person name="Kabisch J."/>
            <person name="Lehmann R."/>
            <person name="Daniel R."/>
            <person name="Liesegang H."/>
            <person name="Hecker M."/>
            <person name="Sievert S.M."/>
            <person name="Schweder T."/>
        </authorList>
    </citation>
    <scope>NUCLEOTIDE SEQUENCE [LARGE SCALE GENOMIC DNA]</scope>
</reference>
<dbReference type="EMBL" id="AFZB01000002">
    <property type="protein sequence ID" value="EGW55776.1"/>
    <property type="molecule type" value="Genomic_DNA"/>
</dbReference>
<evidence type="ECO:0000313" key="2">
    <source>
        <dbReference type="EMBL" id="EGW55776.1"/>
    </source>
</evidence>
<keyword evidence="3" id="KW-1185">Reference proteome</keyword>
<gene>
    <name evidence="2" type="ORF">TevJSym_ab01290</name>
</gene>
<dbReference type="AlphaFoldDB" id="G2FBU5"/>
<evidence type="ECO:0000259" key="1">
    <source>
        <dbReference type="PROSITE" id="PS51468"/>
    </source>
</evidence>
<dbReference type="PROSITE" id="PS51468">
    <property type="entry name" value="VIT"/>
    <property type="match status" value="1"/>
</dbReference>
<name>G2FBU5_9GAMM</name>
<dbReference type="eggNOG" id="COG2304">
    <property type="taxonomic scope" value="Bacteria"/>
</dbReference>
<feature type="domain" description="VIT" evidence="1">
    <location>
        <begin position="1"/>
        <end position="68"/>
    </location>
</feature>
<comment type="caution">
    <text evidence="2">The sequence shown here is derived from an EMBL/GenBank/DDBJ whole genome shotgun (WGS) entry which is preliminary data.</text>
</comment>
<dbReference type="Pfam" id="PF08487">
    <property type="entry name" value="VIT"/>
    <property type="match status" value="1"/>
</dbReference>
<sequence length="68" mass="7529">MTHVYRNLENVNIEAVYTFPLPLDAVLLDLSLELNGKKLRGVVQPKGEAEERYEDAIDKGDSAVVVAT</sequence>
<dbReference type="PANTHER" id="PTHR45737:SF6">
    <property type="entry name" value="VON WILLEBRAND FACTOR A DOMAIN-CONTAINING PROTEIN 5A"/>
    <property type="match status" value="1"/>
</dbReference>
<protein>
    <submittedName>
        <fullName evidence="2">von Willebrand factor, type A</fullName>
    </submittedName>
</protein>
<dbReference type="PANTHER" id="PTHR45737">
    <property type="entry name" value="VON WILLEBRAND FACTOR A DOMAIN-CONTAINING PROTEIN 5A"/>
    <property type="match status" value="1"/>
</dbReference>
<dbReference type="InterPro" id="IPR013694">
    <property type="entry name" value="VIT"/>
</dbReference>
<proteinExistence type="predicted"/>
<organism evidence="2 3">
    <name type="scientific">endosymbiont of Tevnia jerichonana</name>
    <name type="common">vent Tica</name>
    <dbReference type="NCBI Taxonomy" id="1049564"/>
    <lineage>
        <taxon>Bacteria</taxon>
        <taxon>Pseudomonadati</taxon>
        <taxon>Pseudomonadota</taxon>
        <taxon>Gammaproteobacteria</taxon>
        <taxon>sulfur-oxidizing symbionts</taxon>
    </lineage>
</organism>
<accession>G2FBU5</accession>
<evidence type="ECO:0000313" key="3">
    <source>
        <dbReference type="Proteomes" id="UP000005167"/>
    </source>
</evidence>